<accession>A0ABD3N7E2</accession>
<protein>
    <submittedName>
        <fullName evidence="3">Uncharacterized protein</fullName>
    </submittedName>
</protein>
<evidence type="ECO:0000256" key="2">
    <source>
        <dbReference type="SAM" id="MobiDB-lite"/>
    </source>
</evidence>
<evidence type="ECO:0000313" key="3">
    <source>
        <dbReference type="EMBL" id="KAL3770181.1"/>
    </source>
</evidence>
<evidence type="ECO:0000313" key="4">
    <source>
        <dbReference type="Proteomes" id="UP001530315"/>
    </source>
</evidence>
<gene>
    <name evidence="3" type="ORF">ACHAW5_009276</name>
</gene>
<reference evidence="3 4" key="1">
    <citation type="submission" date="2024-10" db="EMBL/GenBank/DDBJ databases">
        <title>Updated reference genomes for cyclostephanoid diatoms.</title>
        <authorList>
            <person name="Roberts W.R."/>
            <person name="Alverson A.J."/>
        </authorList>
    </citation>
    <scope>NUCLEOTIDE SEQUENCE [LARGE SCALE GENOMIC DNA]</scope>
    <source>
        <strain evidence="3 4">AJA276-08</strain>
    </source>
</reference>
<dbReference type="AlphaFoldDB" id="A0ABD3N7E2"/>
<dbReference type="EMBL" id="JALLAZ020001636">
    <property type="protein sequence ID" value="KAL3770181.1"/>
    <property type="molecule type" value="Genomic_DNA"/>
</dbReference>
<keyword evidence="1" id="KW-0175">Coiled coil</keyword>
<comment type="caution">
    <text evidence="3">The sequence shown here is derived from an EMBL/GenBank/DDBJ whole genome shotgun (WGS) entry which is preliminary data.</text>
</comment>
<name>A0ABD3N7E2_9STRA</name>
<sequence length="258" mass="28059">MVPRRLPPRGSWPGDKRLHGGAGVLMEAGSWPGEDEDEEEVNGDNIAGGTIDGGGCTAGGGGGSGGMQYNALVKFASGHPRGEYKEFVDEGAGESGDKYLANMMNEDFYDKDLACRKLWNDNLTHGLPGLALTLEGKMFVPAARLVEYLAEGGGESGCGTGGYVNAKHAEDDGIIERKRIKNQIVQYNRMQEEMREMEDMMRLKREAETSCLNATTKHLLGFAGDNPDAKYQQRIKDLHPENDHKGTLLKGMGKTINH</sequence>
<feature type="region of interest" description="Disordered" evidence="2">
    <location>
        <begin position="1"/>
        <end position="42"/>
    </location>
</feature>
<feature type="coiled-coil region" evidence="1">
    <location>
        <begin position="177"/>
        <end position="210"/>
    </location>
</feature>
<feature type="compositionally biased region" description="Acidic residues" evidence="2">
    <location>
        <begin position="33"/>
        <end position="42"/>
    </location>
</feature>
<dbReference type="Proteomes" id="UP001530315">
    <property type="component" value="Unassembled WGS sequence"/>
</dbReference>
<keyword evidence="4" id="KW-1185">Reference proteome</keyword>
<proteinExistence type="predicted"/>
<organism evidence="3 4">
    <name type="scientific">Stephanodiscus triporus</name>
    <dbReference type="NCBI Taxonomy" id="2934178"/>
    <lineage>
        <taxon>Eukaryota</taxon>
        <taxon>Sar</taxon>
        <taxon>Stramenopiles</taxon>
        <taxon>Ochrophyta</taxon>
        <taxon>Bacillariophyta</taxon>
        <taxon>Coscinodiscophyceae</taxon>
        <taxon>Thalassiosirophycidae</taxon>
        <taxon>Stephanodiscales</taxon>
        <taxon>Stephanodiscaceae</taxon>
        <taxon>Stephanodiscus</taxon>
    </lineage>
</organism>
<evidence type="ECO:0000256" key="1">
    <source>
        <dbReference type="SAM" id="Coils"/>
    </source>
</evidence>